<evidence type="ECO:0000313" key="3">
    <source>
        <dbReference type="EMBL" id="PKI85965.1"/>
    </source>
</evidence>
<evidence type="ECO:0000256" key="1">
    <source>
        <dbReference type="SAM" id="Coils"/>
    </source>
</evidence>
<dbReference type="OrthoDB" id="198652at2759"/>
<keyword evidence="2" id="KW-0472">Membrane</keyword>
<keyword evidence="1" id="KW-0175">Coiled coil</keyword>
<keyword evidence="2" id="KW-0812">Transmembrane</keyword>
<reference evidence="3 4" key="1">
    <citation type="submission" date="2017-10" db="EMBL/GenBank/DDBJ databases">
        <title>A novel species of cold-tolerant Malassezia isolated from bats.</title>
        <authorList>
            <person name="Lorch J.M."/>
            <person name="Palmer J.M."/>
            <person name="Vanderwolf K.J."/>
            <person name="Schmidt K.Z."/>
            <person name="Verant M.L."/>
            <person name="Weller T.J."/>
            <person name="Blehert D.S."/>
        </authorList>
    </citation>
    <scope>NUCLEOTIDE SEQUENCE [LARGE SCALE GENOMIC DNA]</scope>
    <source>
        <strain evidence="3 4">NWHC:44797-103</strain>
    </source>
</reference>
<organism evidence="3 4">
    <name type="scientific">Malassezia vespertilionis</name>
    <dbReference type="NCBI Taxonomy" id="2020962"/>
    <lineage>
        <taxon>Eukaryota</taxon>
        <taxon>Fungi</taxon>
        <taxon>Dikarya</taxon>
        <taxon>Basidiomycota</taxon>
        <taxon>Ustilaginomycotina</taxon>
        <taxon>Malasseziomycetes</taxon>
        <taxon>Malasseziales</taxon>
        <taxon>Malasseziaceae</taxon>
        <taxon>Malassezia</taxon>
    </lineage>
</organism>
<name>A0A2N1JHE9_9BASI</name>
<sequence length="520" mass="58152">MNLPGVWAVLHAALRPGIVRPNLVVPSLTQLDWHKIHASGVRYIIFDKDNCLTRPHEDDLVPELKHSWSECKKVFGAANMLLVSNSAGTCGDPRGLAAESVSAKLGVPVLCHKSKKPSKACALQVIGYLEEQSRRGASAIPRAVVIGDRLFTDVVFSSRIEQCLARNYSRSVPDFQTSTPLCSSVLTSELWARERLGTRLMRKFEQAFLRMLLRVGISPRGGWKDRAPYNAPAWLQTPLQPKPSFTSALRESELDEALGHAILEANASAYMKRMGKLGRGLLWVKQNVHRIPGVSFATGKVKELACIVCDEVFANLQHIRSLTWSTLTGAPSQRHRRTLPMAMRDAAVPPARNIVKKHLDRSGVRMFSTARCVAAQASHERPVPRRLAKAEEPAVPPTPVQHPQMVRTWLGVPTWNWVLALLTVIILPLGFIGGIKLNDLMSNWYTGSVSNEGHSANMQDFVSPAEFEAEQAKMEHESRKTNIDMIQNLEREHFQLRRERHEIQEKLARLEERMGLRGST</sequence>
<dbReference type="Pfam" id="PF09419">
    <property type="entry name" value="PGP_phosphatase"/>
    <property type="match status" value="1"/>
</dbReference>
<keyword evidence="4" id="KW-1185">Reference proteome</keyword>
<accession>A0A2N1JHE9</accession>
<keyword evidence="2" id="KW-1133">Transmembrane helix</keyword>
<dbReference type="GO" id="GO:0008962">
    <property type="term" value="F:phosphatidylglycerophosphatase activity"/>
    <property type="evidence" value="ECO:0007669"/>
    <property type="project" value="InterPro"/>
</dbReference>
<dbReference type="InterPro" id="IPR027706">
    <property type="entry name" value="PGP_Pase"/>
</dbReference>
<dbReference type="STRING" id="2020962.A0A2N1JHE9"/>
<feature type="coiled-coil region" evidence="1">
    <location>
        <begin position="486"/>
        <end position="513"/>
    </location>
</feature>
<gene>
    <name evidence="3" type="ORF">MVES_000373</name>
</gene>
<proteinExistence type="predicted"/>
<evidence type="ECO:0000256" key="2">
    <source>
        <dbReference type="SAM" id="Phobius"/>
    </source>
</evidence>
<evidence type="ECO:0000313" key="4">
    <source>
        <dbReference type="Proteomes" id="UP000232875"/>
    </source>
</evidence>
<feature type="transmembrane region" description="Helical" evidence="2">
    <location>
        <begin position="415"/>
        <end position="435"/>
    </location>
</feature>
<dbReference type="Proteomes" id="UP000232875">
    <property type="component" value="Unassembled WGS sequence"/>
</dbReference>
<protein>
    <submittedName>
        <fullName evidence="3">Uncharacterized protein</fullName>
    </submittedName>
</protein>
<dbReference type="AlphaFoldDB" id="A0A2N1JHE9"/>
<dbReference type="EMBL" id="KZ454987">
    <property type="protein sequence ID" value="PKI85965.1"/>
    <property type="molecule type" value="Genomic_DNA"/>
</dbReference>